<dbReference type="SUPFAM" id="SSF56349">
    <property type="entry name" value="DNA breaking-rejoining enzymes"/>
    <property type="match status" value="1"/>
</dbReference>
<dbReference type="PROSITE" id="PS51900">
    <property type="entry name" value="CB"/>
    <property type="match status" value="1"/>
</dbReference>
<evidence type="ECO:0000256" key="2">
    <source>
        <dbReference type="PROSITE-ProRule" id="PRU01248"/>
    </source>
</evidence>
<keyword evidence="1" id="KW-0229">DNA integration</keyword>
<protein>
    <submittedName>
        <fullName evidence="4">DNA-binding protein</fullName>
    </submittedName>
</protein>
<comment type="caution">
    <text evidence="4">The sequence shown here is derived from an EMBL/GenBank/DDBJ whole genome shotgun (WGS) entry which is preliminary data.</text>
</comment>
<dbReference type="Pfam" id="PF12835">
    <property type="entry name" value="Integrase_1"/>
    <property type="match status" value="1"/>
</dbReference>
<evidence type="ECO:0000256" key="1">
    <source>
        <dbReference type="ARBA" id="ARBA00022908"/>
    </source>
</evidence>
<dbReference type="EMBL" id="MLZC01000034">
    <property type="protein sequence ID" value="OHG57772.1"/>
    <property type="molecule type" value="Genomic_DNA"/>
</dbReference>
<proteinExistence type="predicted"/>
<sequence length="302" mass="33980">MSRGCKLLKRELVVLAREGKGSFKTVSDRSKIVERLSHRLLDLNVQIRSAQQLKVRHIELYIESRKAEGISKRTLQNEMAGIRTILSLAGKTKMADPKYERLSNKALGISGDSRMGTKLAISDERYREALALIKAKDEGVAATMQLSRYLGLRNEEAVQAAKSIKTWKQAILRGDERVRVIFGTKGGRARDTRVVDKEKVLSAINEAILCAEKNNGKLIDMPSLQQALDRYINIMRRVGGLKYENSNHSLRYAYAQDAEKYYISKGFTQKEASALTSIDLGHGDGRGDYIKRVYSQKELGEE</sequence>
<name>A0A1S0Z5G6_SALET</name>
<dbReference type="InterPro" id="IPR011010">
    <property type="entry name" value="DNA_brk_join_enz"/>
</dbReference>
<dbReference type="InterPro" id="IPR024457">
    <property type="entry name" value="Putative_integrase_N"/>
</dbReference>
<evidence type="ECO:0000259" key="3">
    <source>
        <dbReference type="PROSITE" id="PS51900"/>
    </source>
</evidence>
<keyword evidence="2 4" id="KW-0238">DNA-binding</keyword>
<dbReference type="GO" id="GO:0003677">
    <property type="term" value="F:DNA binding"/>
    <property type="evidence" value="ECO:0007669"/>
    <property type="project" value="UniProtKB-UniRule"/>
</dbReference>
<reference evidence="4" key="1">
    <citation type="submission" date="2016-09" db="EMBL/GenBank/DDBJ databases">
        <title>Whole genome sequencing of Salmonella enterica.</title>
        <authorList>
            <person name="Bell R."/>
        </authorList>
    </citation>
    <scope>NUCLEOTIDE SEQUENCE [LARGE SCALE GENOMIC DNA]</scope>
    <source>
        <strain evidence="4">CFSAN044978</strain>
    </source>
</reference>
<evidence type="ECO:0000313" key="4">
    <source>
        <dbReference type="EMBL" id="OHG57772.1"/>
    </source>
</evidence>
<organism evidence="4">
    <name type="scientific">Salmonella enterica subsp. enterica serovar Saintpaul</name>
    <dbReference type="NCBI Taxonomy" id="90105"/>
    <lineage>
        <taxon>Bacteria</taxon>
        <taxon>Pseudomonadati</taxon>
        <taxon>Pseudomonadota</taxon>
        <taxon>Gammaproteobacteria</taxon>
        <taxon>Enterobacterales</taxon>
        <taxon>Enterobacteriaceae</taxon>
        <taxon>Salmonella</taxon>
    </lineage>
</organism>
<dbReference type="Pfam" id="PF12834">
    <property type="entry name" value="Phage_int_SAM_2"/>
    <property type="match status" value="1"/>
</dbReference>
<dbReference type="InterPro" id="IPR044068">
    <property type="entry name" value="CB"/>
</dbReference>
<dbReference type="GO" id="GO:0015074">
    <property type="term" value="P:DNA integration"/>
    <property type="evidence" value="ECO:0007669"/>
    <property type="project" value="UniProtKB-KW"/>
</dbReference>
<dbReference type="AlphaFoldDB" id="A0A1S0Z5G6"/>
<accession>A0A1S0Z5G6</accession>
<feature type="domain" description="Core-binding (CB)" evidence="3">
    <location>
        <begin position="1"/>
        <end position="90"/>
    </location>
</feature>
<dbReference type="InterPro" id="IPR024456">
    <property type="entry name" value="Integrase_catalytic_putative"/>
</dbReference>
<dbReference type="RefSeq" id="WP_000086291.1">
    <property type="nucleotide sequence ID" value="NZ_QWDP01000019.1"/>
</dbReference>
<gene>
    <name evidence="4" type="ORF">A7T00_31850</name>
</gene>